<proteinExistence type="predicted"/>
<reference evidence="3" key="1">
    <citation type="submission" date="2025-08" db="UniProtKB">
        <authorList>
            <consortium name="RefSeq"/>
        </authorList>
    </citation>
    <scope>IDENTIFICATION</scope>
</reference>
<protein>
    <submittedName>
        <fullName evidence="3">TfoX/Sxy family protein</fullName>
    </submittedName>
</protein>
<accession>A0A8B6X870</accession>
<dbReference type="RefSeq" id="WP_034412062.1">
    <property type="nucleotide sequence ID" value="NZ_AXWS01000018.1"/>
</dbReference>
<evidence type="ECO:0000313" key="3">
    <source>
        <dbReference type="RefSeq" id="WP_034412062.1"/>
    </source>
</evidence>
<dbReference type="Pfam" id="PF04993">
    <property type="entry name" value="TfoX_N"/>
    <property type="match status" value="1"/>
</dbReference>
<dbReference type="Gene3D" id="3.30.1460.30">
    <property type="entry name" value="YgaC/TfoX-N like chaperone"/>
    <property type="match status" value="1"/>
</dbReference>
<dbReference type="InterPro" id="IPR007076">
    <property type="entry name" value="TfoX_N"/>
</dbReference>
<organism evidence="2 3">
    <name type="scientific">Derxia gummosa DSM 723</name>
    <dbReference type="NCBI Taxonomy" id="1121388"/>
    <lineage>
        <taxon>Bacteria</taxon>
        <taxon>Pseudomonadati</taxon>
        <taxon>Pseudomonadota</taxon>
        <taxon>Betaproteobacteria</taxon>
        <taxon>Burkholderiales</taxon>
        <taxon>Alcaligenaceae</taxon>
        <taxon>Derxia</taxon>
    </lineage>
</organism>
<feature type="domain" description="TfoX N-terminal" evidence="1">
    <location>
        <begin position="15"/>
        <end position="95"/>
    </location>
</feature>
<dbReference type="OrthoDB" id="8687154at2"/>
<dbReference type="AlphaFoldDB" id="A0A8B6X870"/>
<name>A0A8B6X870_9BURK</name>
<evidence type="ECO:0000259" key="1">
    <source>
        <dbReference type="Pfam" id="PF04993"/>
    </source>
</evidence>
<sequence>MASHPSSVDLLLDTARLPGLVTKRMFGEYALYLDGKVVGFICDDQLFVKPTDAGTALLGREPAGIPYPKAKPHHLAQHLLDEPERLRALLLATAEALPPPAIRPPRAARKRAATE</sequence>
<dbReference type="SUPFAM" id="SSF159894">
    <property type="entry name" value="YgaC/TfoX-N like"/>
    <property type="match status" value="1"/>
</dbReference>
<evidence type="ECO:0000313" key="2">
    <source>
        <dbReference type="Proteomes" id="UP000675920"/>
    </source>
</evidence>
<keyword evidence="2" id="KW-1185">Reference proteome</keyword>
<dbReference type="Proteomes" id="UP000675920">
    <property type="component" value="Unplaced"/>
</dbReference>